<evidence type="ECO:0000256" key="2">
    <source>
        <dbReference type="ARBA" id="ARBA00008814"/>
    </source>
</evidence>
<keyword evidence="3" id="KW-0813">Transport</keyword>
<reference evidence="6 7" key="1">
    <citation type="submission" date="2020-08" db="EMBL/GenBank/DDBJ databases">
        <title>Genomic Encyclopedia of Archaeal and Bacterial Type Strains, Phase II (KMG-II): from individual species to whole genera.</title>
        <authorList>
            <person name="Goeker M."/>
        </authorList>
    </citation>
    <scope>NUCLEOTIDE SEQUENCE [LARGE SCALE GENOMIC DNA]</scope>
    <source>
        <strain evidence="6 7">DSM 43850</strain>
    </source>
</reference>
<evidence type="ECO:0000256" key="1">
    <source>
        <dbReference type="ARBA" id="ARBA00004196"/>
    </source>
</evidence>
<evidence type="ECO:0000313" key="7">
    <source>
        <dbReference type="Proteomes" id="UP000517916"/>
    </source>
</evidence>
<evidence type="ECO:0000256" key="4">
    <source>
        <dbReference type="ARBA" id="ARBA00022729"/>
    </source>
</evidence>
<dbReference type="PROSITE" id="PS51257">
    <property type="entry name" value="PROKAR_LIPOPROTEIN"/>
    <property type="match status" value="1"/>
</dbReference>
<comment type="subcellular location">
    <subcellularLocation>
        <location evidence="1">Cell envelope</location>
    </subcellularLocation>
</comment>
<dbReference type="Gene3D" id="3.40.50.1980">
    <property type="entry name" value="Nitrogenase molybdenum iron protein domain"/>
    <property type="match status" value="2"/>
</dbReference>
<dbReference type="RefSeq" id="WP_025360387.1">
    <property type="nucleotide sequence ID" value="NZ_BAAABQ010000059.1"/>
</dbReference>
<evidence type="ECO:0000256" key="3">
    <source>
        <dbReference type="ARBA" id="ARBA00022448"/>
    </source>
</evidence>
<comment type="similarity">
    <text evidence="2">Belongs to the bacterial solute-binding protein 8 family.</text>
</comment>
<sequence length="322" mass="34433">MNRRGFLAGVAAVGLLTACGRTDSPAAGSGGAWSFTDDRDRKVSLGQRPTRIVAQVSAAAALWDLGVHPVGVFGPQKLKDGSNDPQVGVVDLSKVGSVGAEYGEFSMEKLAALRPDLLVSGMYKPPDLWYVTDDVKTKVEALVPTLGISQRSRNVLQVIERFNELGKSLGAQQSVIDAAKADFDKASDELRQALAAKPGLRVLAVSAKAENFYVGMPSDQPDLSYYKTLGMDVGGATGDGVTYFEALSWENTTKYPADLVLYDDRTQAGGLAELRTHPTWNSLPAVQAGQVAPWRSETPFSYARFAPVLRELAAAVGKARKL</sequence>
<organism evidence="6 7">
    <name type="scientific">Kutzneria viridogrisea</name>
    <dbReference type="NCBI Taxonomy" id="47990"/>
    <lineage>
        <taxon>Bacteria</taxon>
        <taxon>Bacillati</taxon>
        <taxon>Actinomycetota</taxon>
        <taxon>Actinomycetes</taxon>
        <taxon>Pseudonocardiales</taxon>
        <taxon>Pseudonocardiaceae</taxon>
        <taxon>Kutzneria</taxon>
    </lineage>
</organism>
<keyword evidence="4" id="KW-0732">Signal</keyword>
<comment type="caution">
    <text evidence="6">The sequence shown here is derived from an EMBL/GenBank/DDBJ whole genome shotgun (WGS) entry which is preliminary data.</text>
</comment>
<protein>
    <submittedName>
        <fullName evidence="6">Iron complex transport system substrate-binding protein</fullName>
    </submittedName>
</protein>
<dbReference type="PANTHER" id="PTHR30532">
    <property type="entry name" value="IRON III DICITRATE-BINDING PERIPLASMIC PROTEIN"/>
    <property type="match status" value="1"/>
</dbReference>
<dbReference type="EMBL" id="JACJID010000002">
    <property type="protein sequence ID" value="MBA8925722.1"/>
    <property type="molecule type" value="Genomic_DNA"/>
</dbReference>
<proteinExistence type="inferred from homology"/>
<keyword evidence="7" id="KW-1185">Reference proteome</keyword>
<evidence type="ECO:0000313" key="6">
    <source>
        <dbReference type="EMBL" id="MBA8925722.1"/>
    </source>
</evidence>
<feature type="domain" description="Fe/B12 periplasmic-binding" evidence="5">
    <location>
        <begin position="41"/>
        <end position="322"/>
    </location>
</feature>
<accession>A0ABR6BFR1</accession>
<dbReference type="InterPro" id="IPR002491">
    <property type="entry name" value="ABC_transptr_periplasmic_BD"/>
</dbReference>
<dbReference type="PROSITE" id="PS50983">
    <property type="entry name" value="FE_B12_PBP"/>
    <property type="match status" value="1"/>
</dbReference>
<dbReference type="SUPFAM" id="SSF53807">
    <property type="entry name" value="Helical backbone' metal receptor"/>
    <property type="match status" value="1"/>
</dbReference>
<dbReference type="Pfam" id="PF01497">
    <property type="entry name" value="Peripla_BP_2"/>
    <property type="match status" value="1"/>
</dbReference>
<name>A0ABR6BFR1_9PSEU</name>
<dbReference type="Proteomes" id="UP000517916">
    <property type="component" value="Unassembled WGS sequence"/>
</dbReference>
<dbReference type="PANTHER" id="PTHR30532:SF24">
    <property type="entry name" value="FERRIC ENTEROBACTIN-BINDING PERIPLASMIC PROTEIN FEPB"/>
    <property type="match status" value="1"/>
</dbReference>
<evidence type="ECO:0000259" key="5">
    <source>
        <dbReference type="PROSITE" id="PS50983"/>
    </source>
</evidence>
<gene>
    <name evidence="6" type="ORF">BC739_002921</name>
</gene>
<dbReference type="InterPro" id="IPR051313">
    <property type="entry name" value="Bact_iron-sidero_bind"/>
</dbReference>